<evidence type="ECO:0000256" key="1">
    <source>
        <dbReference type="ARBA" id="ARBA00022448"/>
    </source>
</evidence>
<evidence type="ECO:0000313" key="10">
    <source>
        <dbReference type="Proteomes" id="UP001597294"/>
    </source>
</evidence>
<evidence type="ECO:0000256" key="6">
    <source>
        <dbReference type="ARBA" id="ARBA00023136"/>
    </source>
</evidence>
<proteinExistence type="inferred from homology"/>
<dbReference type="InterPro" id="IPR008995">
    <property type="entry name" value="Mo/tungstate-bd_C_term_dom"/>
</dbReference>
<keyword evidence="6 7" id="KW-0472">Membrane</keyword>
<evidence type="ECO:0000256" key="4">
    <source>
        <dbReference type="ARBA" id="ARBA00022840"/>
    </source>
</evidence>
<dbReference type="PROSITE" id="PS50893">
    <property type="entry name" value="ABC_TRANSPORTER_2"/>
    <property type="match status" value="1"/>
</dbReference>
<comment type="function">
    <text evidence="7">Part of the ABC transporter complex PotABCD involved in spermidine/putrescine import. Responsible for energy coupling to the transport system.</text>
</comment>
<dbReference type="InterPro" id="IPR017871">
    <property type="entry name" value="ABC_transporter-like_CS"/>
</dbReference>
<comment type="similarity">
    <text evidence="7">Belongs to the ABC transporter superfamily. Spermidine/putrescine importer (TC 3.A.1.11.1) family.</text>
</comment>
<dbReference type="EC" id="7.6.2.11" evidence="7"/>
<keyword evidence="2 7" id="KW-1003">Cell membrane</keyword>
<dbReference type="InterPro" id="IPR017879">
    <property type="entry name" value="PotA_ATP-bd"/>
</dbReference>
<dbReference type="SUPFAM" id="SSF50331">
    <property type="entry name" value="MOP-like"/>
    <property type="match status" value="1"/>
</dbReference>
<dbReference type="InterPro" id="IPR005893">
    <property type="entry name" value="PotA-like"/>
</dbReference>
<evidence type="ECO:0000256" key="7">
    <source>
        <dbReference type="RuleBase" id="RU364083"/>
    </source>
</evidence>
<dbReference type="EMBL" id="JBHUII010000013">
    <property type="protein sequence ID" value="MFD2208017.1"/>
    <property type="molecule type" value="Genomic_DNA"/>
</dbReference>
<reference evidence="10" key="1">
    <citation type="journal article" date="2019" name="Int. J. Syst. Evol. Microbiol.">
        <title>The Global Catalogue of Microorganisms (GCM) 10K type strain sequencing project: providing services to taxonomists for standard genome sequencing and annotation.</title>
        <authorList>
            <consortium name="The Broad Institute Genomics Platform"/>
            <consortium name="The Broad Institute Genome Sequencing Center for Infectious Disease"/>
            <person name="Wu L."/>
            <person name="Ma J."/>
        </authorList>
    </citation>
    <scope>NUCLEOTIDE SEQUENCE [LARGE SCALE GENOMIC DNA]</scope>
    <source>
        <strain evidence="10">CGMCC 4.7192</strain>
    </source>
</reference>
<keyword evidence="1 7" id="KW-0813">Transport</keyword>
<comment type="caution">
    <text evidence="9">The sequence shown here is derived from an EMBL/GenBank/DDBJ whole genome shotgun (WGS) entry which is preliminary data.</text>
</comment>
<accession>A0ABW5BPH0</accession>
<dbReference type="Pfam" id="PF08402">
    <property type="entry name" value="TOBE_2"/>
    <property type="match status" value="1"/>
</dbReference>
<keyword evidence="4 7" id="KW-0067">ATP-binding</keyword>
<comment type="catalytic activity">
    <reaction evidence="7">
        <text>ATP + H2O + polyamine-[polyamine-binding protein]Side 1 = ADP + phosphate + polyamineSide 2 + [polyamine-binding protein]Side 1.</text>
        <dbReference type="EC" id="7.6.2.11"/>
    </reaction>
</comment>
<dbReference type="SUPFAM" id="SSF52540">
    <property type="entry name" value="P-loop containing nucleoside triphosphate hydrolases"/>
    <property type="match status" value="1"/>
</dbReference>
<dbReference type="Gene3D" id="2.40.50.140">
    <property type="entry name" value="Nucleic acid-binding proteins"/>
    <property type="match status" value="1"/>
</dbReference>
<dbReference type="GO" id="GO:0005524">
    <property type="term" value="F:ATP binding"/>
    <property type="evidence" value="ECO:0007669"/>
    <property type="project" value="UniProtKB-KW"/>
</dbReference>
<evidence type="ECO:0000256" key="3">
    <source>
        <dbReference type="ARBA" id="ARBA00022741"/>
    </source>
</evidence>
<dbReference type="PROSITE" id="PS00211">
    <property type="entry name" value="ABC_TRANSPORTER_1"/>
    <property type="match status" value="1"/>
</dbReference>
<evidence type="ECO:0000256" key="2">
    <source>
        <dbReference type="ARBA" id="ARBA00022475"/>
    </source>
</evidence>
<dbReference type="InterPro" id="IPR027417">
    <property type="entry name" value="P-loop_NTPase"/>
</dbReference>
<dbReference type="NCBIfam" id="TIGR01187">
    <property type="entry name" value="potA"/>
    <property type="match status" value="1"/>
</dbReference>
<keyword evidence="10" id="KW-1185">Reference proteome</keyword>
<dbReference type="InterPro" id="IPR012340">
    <property type="entry name" value="NA-bd_OB-fold"/>
</dbReference>
<protein>
    <recommendedName>
        <fullName evidence="7">Spermidine/putrescine import ATP-binding protein PotA</fullName>
        <ecNumber evidence="7">7.6.2.11</ecNumber>
    </recommendedName>
</protein>
<evidence type="ECO:0000313" key="9">
    <source>
        <dbReference type="EMBL" id="MFD2208017.1"/>
    </source>
</evidence>
<dbReference type="InterPro" id="IPR013611">
    <property type="entry name" value="Transp-assoc_OB_typ2"/>
</dbReference>
<dbReference type="CDD" id="cd03300">
    <property type="entry name" value="ABC_PotA_N"/>
    <property type="match status" value="1"/>
</dbReference>
<dbReference type="InterPro" id="IPR003439">
    <property type="entry name" value="ABC_transporter-like_ATP-bd"/>
</dbReference>
<sequence>MEQITGNVAISVQDVSKIFDDGTSTFVALDQVSLDIGSNEFFTLLGPSGCGKTTLLRLIAGFEQPSNGQILLNGKNLDRLPPFKRPVNTVFQNYALFPHMTISQNIAFGLEMLGRPKKEVSDIVEEMLELVQMKHLADRKITQISGGQQQRVALARALAPKPQVLLLDEPLSALDLQLRKDMQLELKRLQLETGITFIFVTHDQEEALTMSDRIAVMQGGHILQIGPPRDIYEHPRHRFVAGFIGEINLLTAKIVKTGPDGTEIQLGEISNIKSASVSTVPTGEAISLAIRPERIFLDSEGKQPLSGLLTNVVYHGTDTLYHFNLPDGQSLRARRQNTRKVDEGWKAGDTISWSVQPDSIAIIEDR</sequence>
<name>A0ABW5BPH0_9PROT</name>
<dbReference type="Proteomes" id="UP001597294">
    <property type="component" value="Unassembled WGS sequence"/>
</dbReference>
<dbReference type="Gene3D" id="2.40.50.100">
    <property type="match status" value="1"/>
</dbReference>
<organism evidence="9 10">
    <name type="scientific">Kiloniella antarctica</name>
    <dbReference type="NCBI Taxonomy" id="1550907"/>
    <lineage>
        <taxon>Bacteria</taxon>
        <taxon>Pseudomonadati</taxon>
        <taxon>Pseudomonadota</taxon>
        <taxon>Alphaproteobacteria</taxon>
        <taxon>Rhodospirillales</taxon>
        <taxon>Kiloniellaceae</taxon>
        <taxon>Kiloniella</taxon>
    </lineage>
</organism>
<dbReference type="SMART" id="SM00382">
    <property type="entry name" value="AAA"/>
    <property type="match status" value="1"/>
</dbReference>
<dbReference type="PANTHER" id="PTHR42781:SF4">
    <property type="entry name" value="SPERMIDINE_PUTRESCINE IMPORT ATP-BINDING PROTEIN POTA"/>
    <property type="match status" value="1"/>
</dbReference>
<evidence type="ECO:0000259" key="8">
    <source>
        <dbReference type="PROSITE" id="PS50893"/>
    </source>
</evidence>
<evidence type="ECO:0000256" key="5">
    <source>
        <dbReference type="ARBA" id="ARBA00022967"/>
    </source>
</evidence>
<keyword evidence="3 7" id="KW-0547">Nucleotide-binding</keyword>
<gene>
    <name evidence="7" type="primary">potA</name>
    <name evidence="9" type="ORF">ACFSKO_20560</name>
</gene>
<dbReference type="RefSeq" id="WP_380255229.1">
    <property type="nucleotide sequence ID" value="NZ_JBHUII010000013.1"/>
</dbReference>
<dbReference type="Pfam" id="PF00005">
    <property type="entry name" value="ABC_tran"/>
    <property type="match status" value="1"/>
</dbReference>
<dbReference type="Gene3D" id="3.40.50.300">
    <property type="entry name" value="P-loop containing nucleotide triphosphate hydrolases"/>
    <property type="match status" value="1"/>
</dbReference>
<feature type="domain" description="ABC transporter" evidence="8">
    <location>
        <begin position="10"/>
        <end position="244"/>
    </location>
</feature>
<dbReference type="PANTHER" id="PTHR42781">
    <property type="entry name" value="SPERMIDINE/PUTRESCINE IMPORT ATP-BINDING PROTEIN POTA"/>
    <property type="match status" value="1"/>
</dbReference>
<dbReference type="InterPro" id="IPR050093">
    <property type="entry name" value="ABC_SmlMolc_Importer"/>
</dbReference>
<comment type="subunit">
    <text evidence="7">The complex is composed of two ATP-binding proteins (PotA), two transmembrane proteins (PotB and PotC) and a solute-binding protein (PotD).</text>
</comment>
<keyword evidence="5 7" id="KW-1278">Translocase</keyword>
<dbReference type="InterPro" id="IPR003593">
    <property type="entry name" value="AAA+_ATPase"/>
</dbReference>